<keyword evidence="13 14" id="KW-0464">Manganese</keyword>
<name>A0A2M7IL03_9BACT</name>
<evidence type="ECO:0000313" key="19">
    <source>
        <dbReference type="Proteomes" id="UP000229931"/>
    </source>
</evidence>
<dbReference type="Proteomes" id="UP000229931">
    <property type="component" value="Unassembled WGS sequence"/>
</dbReference>
<dbReference type="GO" id="GO:0003723">
    <property type="term" value="F:RNA binding"/>
    <property type="evidence" value="ECO:0007669"/>
    <property type="project" value="UniProtKB-UniRule"/>
</dbReference>
<dbReference type="PROSITE" id="PS51975">
    <property type="entry name" value="RNASE_H_2"/>
    <property type="match status" value="1"/>
</dbReference>
<keyword evidence="10 14" id="KW-0479">Metal-binding</keyword>
<dbReference type="HAMAP" id="MF_00052_B">
    <property type="entry name" value="RNase_HII_B"/>
    <property type="match status" value="1"/>
</dbReference>
<evidence type="ECO:0000256" key="15">
    <source>
        <dbReference type="PROSITE-ProRule" id="PRU01319"/>
    </source>
</evidence>
<dbReference type="SUPFAM" id="SSF53098">
    <property type="entry name" value="Ribonuclease H-like"/>
    <property type="match status" value="1"/>
</dbReference>
<dbReference type="PANTHER" id="PTHR10954">
    <property type="entry name" value="RIBONUCLEASE H2 SUBUNIT A"/>
    <property type="match status" value="1"/>
</dbReference>
<evidence type="ECO:0000256" key="7">
    <source>
        <dbReference type="ARBA" id="ARBA00019179"/>
    </source>
</evidence>
<evidence type="ECO:0000256" key="16">
    <source>
        <dbReference type="RuleBase" id="RU003515"/>
    </source>
</evidence>
<evidence type="ECO:0000256" key="9">
    <source>
        <dbReference type="ARBA" id="ARBA00022722"/>
    </source>
</evidence>
<evidence type="ECO:0000256" key="12">
    <source>
        <dbReference type="ARBA" id="ARBA00022801"/>
    </source>
</evidence>
<dbReference type="CDD" id="cd07182">
    <property type="entry name" value="RNase_HII_bacteria_HII_like"/>
    <property type="match status" value="1"/>
</dbReference>
<evidence type="ECO:0000256" key="11">
    <source>
        <dbReference type="ARBA" id="ARBA00022759"/>
    </source>
</evidence>
<dbReference type="NCBIfam" id="NF000594">
    <property type="entry name" value="PRK00015.1-1"/>
    <property type="match status" value="1"/>
</dbReference>
<feature type="binding site" evidence="14 15">
    <location>
        <position position="26"/>
    </location>
    <ligand>
        <name>a divalent metal cation</name>
        <dbReference type="ChEBI" id="CHEBI:60240"/>
    </ligand>
</feature>
<accession>A0A2M7IL03</accession>
<evidence type="ECO:0000259" key="17">
    <source>
        <dbReference type="PROSITE" id="PS51975"/>
    </source>
</evidence>
<evidence type="ECO:0000256" key="13">
    <source>
        <dbReference type="ARBA" id="ARBA00023211"/>
    </source>
</evidence>
<evidence type="ECO:0000256" key="5">
    <source>
        <dbReference type="ARBA" id="ARBA00007383"/>
    </source>
</evidence>
<evidence type="ECO:0000256" key="10">
    <source>
        <dbReference type="ARBA" id="ARBA00022723"/>
    </source>
</evidence>
<keyword evidence="11 14" id="KW-0255">Endonuclease</keyword>
<comment type="subcellular location">
    <subcellularLocation>
        <location evidence="4 14">Cytoplasm</location>
    </subcellularLocation>
</comment>
<dbReference type="GO" id="GO:0006298">
    <property type="term" value="P:mismatch repair"/>
    <property type="evidence" value="ECO:0007669"/>
    <property type="project" value="TreeGrafter"/>
</dbReference>
<feature type="domain" description="RNase H type-2" evidence="17">
    <location>
        <begin position="20"/>
        <end position="204"/>
    </location>
</feature>
<keyword evidence="9 14" id="KW-0540">Nuclease</keyword>
<proteinExistence type="inferred from homology"/>
<comment type="function">
    <text evidence="3 14 16">Endonuclease that specifically degrades the RNA of RNA-DNA hybrids.</text>
</comment>
<sequence>MMLFGPTYKYENKLHKQGYQNIAGLDEVGRGAWAGPVVAAAVILPVKMKIAGIRDSKLLSPQNREKLAVYINKQALAIGLGIISEKVIDQQGIIPATRKAFLAAIKQLREKVDYLLVDGIRIFNHRLPNEFLVRGDRLVVSIAAASIIAKVTRDNILRDYHQRYPQYGFDLHKGYGTRLHKERLDEYGACEIHRRSFRPIIDQF</sequence>
<dbReference type="Gene3D" id="3.30.420.10">
    <property type="entry name" value="Ribonuclease H-like superfamily/Ribonuclease H"/>
    <property type="match status" value="1"/>
</dbReference>
<comment type="similarity">
    <text evidence="5 14 16">Belongs to the RNase HII family.</text>
</comment>
<dbReference type="AlphaFoldDB" id="A0A2M7IL03"/>
<gene>
    <name evidence="14" type="primary">rnhB</name>
    <name evidence="18" type="ORF">COZ84_03240</name>
</gene>
<dbReference type="PANTHER" id="PTHR10954:SF18">
    <property type="entry name" value="RIBONUCLEASE HII"/>
    <property type="match status" value="1"/>
</dbReference>
<dbReference type="InterPro" id="IPR001352">
    <property type="entry name" value="RNase_HII/HIII"/>
</dbReference>
<keyword evidence="8 14" id="KW-0963">Cytoplasm</keyword>
<evidence type="ECO:0000256" key="8">
    <source>
        <dbReference type="ARBA" id="ARBA00022490"/>
    </source>
</evidence>
<comment type="caution">
    <text evidence="18">The sequence shown here is derived from an EMBL/GenBank/DDBJ whole genome shotgun (WGS) entry which is preliminary data.</text>
</comment>
<comment type="cofactor">
    <cofactor evidence="14 15">
        <name>Mn(2+)</name>
        <dbReference type="ChEBI" id="CHEBI:29035"/>
    </cofactor>
    <cofactor evidence="14 15">
        <name>Mg(2+)</name>
        <dbReference type="ChEBI" id="CHEBI:18420"/>
    </cofactor>
    <text evidence="14 15">Manganese or magnesium. Binds 1 divalent metal ion per monomer in the absence of substrate. May bind a second metal ion after substrate binding.</text>
</comment>
<protein>
    <recommendedName>
        <fullName evidence="7 14">Ribonuclease HII</fullName>
        <shortName evidence="14">RNase HII</shortName>
        <ecNumber evidence="6 14">3.1.26.4</ecNumber>
    </recommendedName>
</protein>
<dbReference type="InterPro" id="IPR024567">
    <property type="entry name" value="RNase_HII/HIII_dom"/>
</dbReference>
<comment type="catalytic activity">
    <reaction evidence="1 14 15 16">
        <text>Endonucleolytic cleavage to 5'-phosphomonoester.</text>
        <dbReference type="EC" id="3.1.26.4"/>
    </reaction>
</comment>
<dbReference type="GO" id="GO:0043137">
    <property type="term" value="P:DNA replication, removal of RNA primer"/>
    <property type="evidence" value="ECO:0007669"/>
    <property type="project" value="TreeGrafter"/>
</dbReference>
<dbReference type="EMBL" id="PFHP01000065">
    <property type="protein sequence ID" value="PIW95484.1"/>
    <property type="molecule type" value="Genomic_DNA"/>
</dbReference>
<evidence type="ECO:0000313" key="18">
    <source>
        <dbReference type="EMBL" id="PIW95484.1"/>
    </source>
</evidence>
<evidence type="ECO:0000256" key="1">
    <source>
        <dbReference type="ARBA" id="ARBA00000077"/>
    </source>
</evidence>
<dbReference type="EC" id="3.1.26.4" evidence="6 14"/>
<reference evidence="19" key="1">
    <citation type="submission" date="2017-09" db="EMBL/GenBank/DDBJ databases">
        <title>Depth-based differentiation of microbial function through sediment-hosted aquifers and enrichment of novel symbionts in the deep terrestrial subsurface.</title>
        <authorList>
            <person name="Probst A.J."/>
            <person name="Ladd B."/>
            <person name="Jarett J.K."/>
            <person name="Geller-Mcgrath D.E."/>
            <person name="Sieber C.M.K."/>
            <person name="Emerson J.B."/>
            <person name="Anantharaman K."/>
            <person name="Thomas B.C."/>
            <person name="Malmstrom R."/>
            <person name="Stieglmeier M."/>
            <person name="Klingl A."/>
            <person name="Woyke T."/>
            <person name="Ryan C.M."/>
            <person name="Banfield J.F."/>
        </authorList>
    </citation>
    <scope>NUCLEOTIDE SEQUENCE [LARGE SCALE GENOMIC DNA]</scope>
</reference>
<dbReference type="GO" id="GO:0030145">
    <property type="term" value="F:manganese ion binding"/>
    <property type="evidence" value="ECO:0007669"/>
    <property type="project" value="UniProtKB-UniRule"/>
</dbReference>
<feature type="binding site" evidence="14 15">
    <location>
        <position position="27"/>
    </location>
    <ligand>
        <name>a divalent metal cation</name>
        <dbReference type="ChEBI" id="CHEBI:60240"/>
    </ligand>
</feature>
<dbReference type="InterPro" id="IPR022898">
    <property type="entry name" value="RNase_HII"/>
</dbReference>
<dbReference type="Pfam" id="PF01351">
    <property type="entry name" value="RNase_HII"/>
    <property type="match status" value="1"/>
</dbReference>
<evidence type="ECO:0000256" key="4">
    <source>
        <dbReference type="ARBA" id="ARBA00004496"/>
    </source>
</evidence>
<dbReference type="GO" id="GO:0032299">
    <property type="term" value="C:ribonuclease H2 complex"/>
    <property type="evidence" value="ECO:0007669"/>
    <property type="project" value="TreeGrafter"/>
</dbReference>
<feature type="binding site" evidence="14 15">
    <location>
        <position position="118"/>
    </location>
    <ligand>
        <name>a divalent metal cation</name>
        <dbReference type="ChEBI" id="CHEBI:60240"/>
    </ligand>
</feature>
<organism evidence="18 19">
    <name type="scientific">Candidatus Kuenenbacteria bacterium CG_4_8_14_3_um_filter_39_15</name>
    <dbReference type="NCBI Taxonomy" id="1974615"/>
    <lineage>
        <taxon>Bacteria</taxon>
        <taxon>Candidatus Kueneniibacteriota</taxon>
    </lineage>
</organism>
<dbReference type="NCBIfam" id="NF000595">
    <property type="entry name" value="PRK00015.1-3"/>
    <property type="match status" value="1"/>
</dbReference>
<dbReference type="InterPro" id="IPR036397">
    <property type="entry name" value="RNaseH_sf"/>
</dbReference>
<keyword evidence="12 14" id="KW-0378">Hydrolase</keyword>
<evidence type="ECO:0000256" key="14">
    <source>
        <dbReference type="HAMAP-Rule" id="MF_00052"/>
    </source>
</evidence>
<evidence type="ECO:0000256" key="2">
    <source>
        <dbReference type="ARBA" id="ARBA00001946"/>
    </source>
</evidence>
<dbReference type="GO" id="GO:0004523">
    <property type="term" value="F:RNA-DNA hybrid ribonuclease activity"/>
    <property type="evidence" value="ECO:0007669"/>
    <property type="project" value="UniProtKB-UniRule"/>
</dbReference>
<dbReference type="GO" id="GO:0005737">
    <property type="term" value="C:cytoplasm"/>
    <property type="evidence" value="ECO:0007669"/>
    <property type="project" value="UniProtKB-SubCell"/>
</dbReference>
<comment type="cofactor">
    <cofactor evidence="2">
        <name>Mg(2+)</name>
        <dbReference type="ChEBI" id="CHEBI:18420"/>
    </cofactor>
</comment>
<evidence type="ECO:0000256" key="6">
    <source>
        <dbReference type="ARBA" id="ARBA00012180"/>
    </source>
</evidence>
<evidence type="ECO:0000256" key="3">
    <source>
        <dbReference type="ARBA" id="ARBA00004065"/>
    </source>
</evidence>
<dbReference type="InterPro" id="IPR012337">
    <property type="entry name" value="RNaseH-like_sf"/>
</dbReference>